<organism evidence="5 6">
    <name type="scientific">Candidatus Treponema excrementipullorum</name>
    <dbReference type="NCBI Taxonomy" id="2838768"/>
    <lineage>
        <taxon>Bacteria</taxon>
        <taxon>Pseudomonadati</taxon>
        <taxon>Spirochaetota</taxon>
        <taxon>Spirochaetia</taxon>
        <taxon>Spirochaetales</taxon>
        <taxon>Treponemataceae</taxon>
        <taxon>Treponema</taxon>
    </lineage>
</organism>
<proteinExistence type="inferred from homology"/>
<dbReference type="Gene3D" id="3.60.21.10">
    <property type="match status" value="1"/>
</dbReference>
<evidence type="ECO:0000259" key="4">
    <source>
        <dbReference type="Pfam" id="PF02872"/>
    </source>
</evidence>
<reference evidence="5" key="1">
    <citation type="journal article" date="2021" name="PeerJ">
        <title>Extensive microbial diversity within the chicken gut microbiome revealed by metagenomics and culture.</title>
        <authorList>
            <person name="Gilroy R."/>
            <person name="Ravi A."/>
            <person name="Getino M."/>
            <person name="Pursley I."/>
            <person name="Horton D.L."/>
            <person name="Alikhan N.F."/>
            <person name="Baker D."/>
            <person name="Gharbi K."/>
            <person name="Hall N."/>
            <person name="Watson M."/>
            <person name="Adriaenssens E.M."/>
            <person name="Foster-Nyarko E."/>
            <person name="Jarju S."/>
            <person name="Secka A."/>
            <person name="Antonio M."/>
            <person name="Oren A."/>
            <person name="Chaudhuri R.R."/>
            <person name="La Ragione R."/>
            <person name="Hildebrand F."/>
            <person name="Pallen M.J."/>
        </authorList>
    </citation>
    <scope>NUCLEOTIDE SEQUENCE</scope>
    <source>
        <strain evidence="5">Gambia15-2214</strain>
    </source>
</reference>
<keyword evidence="1 2" id="KW-0732">Signal</keyword>
<evidence type="ECO:0000313" key="6">
    <source>
        <dbReference type="Proteomes" id="UP000823914"/>
    </source>
</evidence>
<dbReference type="InterPro" id="IPR006179">
    <property type="entry name" value="5_nucleotidase/apyrase"/>
</dbReference>
<comment type="similarity">
    <text evidence="2">Belongs to the 5'-nucleotidase family.</text>
</comment>
<evidence type="ECO:0000256" key="1">
    <source>
        <dbReference type="ARBA" id="ARBA00022729"/>
    </source>
</evidence>
<dbReference type="CDD" id="cd00845">
    <property type="entry name" value="MPP_UshA_N_like"/>
    <property type="match status" value="1"/>
</dbReference>
<feature type="signal peptide" evidence="2">
    <location>
        <begin position="1"/>
        <end position="25"/>
    </location>
</feature>
<gene>
    <name evidence="5" type="ORF">IAA16_00855</name>
</gene>
<dbReference type="GO" id="GO:0009166">
    <property type="term" value="P:nucleotide catabolic process"/>
    <property type="evidence" value="ECO:0007669"/>
    <property type="project" value="InterPro"/>
</dbReference>
<dbReference type="InterPro" id="IPR036907">
    <property type="entry name" value="5'-Nucleotdase_C_sf"/>
</dbReference>
<dbReference type="AlphaFoldDB" id="A0A9E2L0D5"/>
<keyword evidence="2" id="KW-0378">Hydrolase</keyword>
<evidence type="ECO:0000313" key="5">
    <source>
        <dbReference type="EMBL" id="MBU3849097.1"/>
    </source>
</evidence>
<accession>A0A9E2L0D5</accession>
<dbReference type="GO" id="GO:0030288">
    <property type="term" value="C:outer membrane-bounded periplasmic space"/>
    <property type="evidence" value="ECO:0007669"/>
    <property type="project" value="TreeGrafter"/>
</dbReference>
<dbReference type="Proteomes" id="UP000823914">
    <property type="component" value="Unassembled WGS sequence"/>
</dbReference>
<name>A0A9E2L0D5_9SPIR</name>
<keyword evidence="2" id="KW-0547">Nucleotide-binding</keyword>
<dbReference type="EMBL" id="JAHLFV010000019">
    <property type="protein sequence ID" value="MBU3849097.1"/>
    <property type="molecule type" value="Genomic_DNA"/>
</dbReference>
<dbReference type="PANTHER" id="PTHR11575">
    <property type="entry name" value="5'-NUCLEOTIDASE-RELATED"/>
    <property type="match status" value="1"/>
</dbReference>
<evidence type="ECO:0000256" key="2">
    <source>
        <dbReference type="RuleBase" id="RU362119"/>
    </source>
</evidence>
<evidence type="ECO:0000259" key="3">
    <source>
        <dbReference type="Pfam" id="PF00149"/>
    </source>
</evidence>
<dbReference type="GO" id="GO:0000166">
    <property type="term" value="F:nucleotide binding"/>
    <property type="evidence" value="ECO:0007669"/>
    <property type="project" value="UniProtKB-KW"/>
</dbReference>
<protein>
    <submittedName>
        <fullName evidence="5">5'-nucleotidase C-terminal domain-containing protein</fullName>
    </submittedName>
</protein>
<dbReference type="Gene3D" id="3.90.780.10">
    <property type="entry name" value="5'-Nucleotidase, C-terminal domain"/>
    <property type="match status" value="1"/>
</dbReference>
<dbReference type="InterPro" id="IPR008334">
    <property type="entry name" value="5'-Nucleotdase_C"/>
</dbReference>
<feature type="domain" description="5'-Nucleotidase C-terminal" evidence="4">
    <location>
        <begin position="338"/>
        <end position="484"/>
    </location>
</feature>
<dbReference type="PANTHER" id="PTHR11575:SF24">
    <property type="entry name" value="5'-NUCLEOTIDASE"/>
    <property type="match status" value="1"/>
</dbReference>
<dbReference type="SUPFAM" id="SSF55816">
    <property type="entry name" value="5'-nucleotidase (syn. UDP-sugar hydrolase), C-terminal domain"/>
    <property type="match status" value="1"/>
</dbReference>
<comment type="caution">
    <text evidence="5">The sequence shown here is derived from an EMBL/GenBank/DDBJ whole genome shotgun (WGS) entry which is preliminary data.</text>
</comment>
<dbReference type="InterPro" id="IPR029052">
    <property type="entry name" value="Metallo-depent_PP-like"/>
</dbReference>
<dbReference type="PROSITE" id="PS51257">
    <property type="entry name" value="PROKAR_LIPOPROTEIN"/>
    <property type="match status" value="1"/>
</dbReference>
<feature type="domain" description="Calcineurin-like phosphoesterase" evidence="3">
    <location>
        <begin position="45"/>
        <end position="252"/>
    </location>
</feature>
<dbReference type="GO" id="GO:0008768">
    <property type="term" value="F:UDP-sugar diphosphatase activity"/>
    <property type="evidence" value="ECO:0007669"/>
    <property type="project" value="TreeGrafter"/>
</dbReference>
<dbReference type="Pfam" id="PF00149">
    <property type="entry name" value="Metallophos"/>
    <property type="match status" value="1"/>
</dbReference>
<dbReference type="Pfam" id="PF02872">
    <property type="entry name" value="5_nucleotid_C"/>
    <property type="match status" value="1"/>
</dbReference>
<dbReference type="PRINTS" id="PR01607">
    <property type="entry name" value="APYRASEFAMLY"/>
</dbReference>
<dbReference type="SUPFAM" id="SSF56300">
    <property type="entry name" value="Metallo-dependent phosphatases"/>
    <property type="match status" value="1"/>
</dbReference>
<reference evidence="5" key="2">
    <citation type="submission" date="2021-04" db="EMBL/GenBank/DDBJ databases">
        <authorList>
            <person name="Gilroy R."/>
        </authorList>
    </citation>
    <scope>NUCLEOTIDE SEQUENCE</scope>
    <source>
        <strain evidence="5">Gambia15-2214</strain>
    </source>
</reference>
<dbReference type="InterPro" id="IPR004843">
    <property type="entry name" value="Calcineurin-like_PHP"/>
</dbReference>
<sequence length="527" mass="56929">MRKNIFVKSVLLLAVALTMVFVGCATVNPYEEPVAYEAGKEYSLVVLHTNDHHGTVLAKDGVAGLAERATFVKGVRAENENVLVLDAGDINTGSALSNMFKAEPDIKAYNMIGYDAVTFGNHEFDGDLSVLKNQMKMSDFQWISANIVTGNGKPLAAPYYIKDFDGFRVGVIGLTTLRTEVIASPDASLTFLDEVETAQKYVDMLRNDFNVNVVIVLGHLGSVEEAEGQNTSLAVAENVEGIDLIIDGHSHTKMDAPLVVNGTPIVSANEWGKIMGEGTLTIVDGAVTGFDWTPVEITTEKYAPDVEIEALLAPYVEKANETLKDVVMVTGAEFEFGDRLSRYKEIALGDLTSDAQVWYVRQNGLQADFALTNGGNIRAPLPAGDVTRENIMTVLPFENYLYVVTLSGADVIELFNFIGSIPQGAGAFAQVSKEARYTITYGADGTGTISDVTINGEPIDPNRTYKIVTNDYLAGGGDGYEVLTRSTDTFNTSRLLSDVVIDYVQTLPQPVMPEVDGRITIVGGVSK</sequence>
<dbReference type="GO" id="GO:0008253">
    <property type="term" value="F:5'-nucleotidase activity"/>
    <property type="evidence" value="ECO:0007669"/>
    <property type="project" value="TreeGrafter"/>
</dbReference>
<feature type="chain" id="PRO_5039761224" evidence="2">
    <location>
        <begin position="26"/>
        <end position="527"/>
    </location>
</feature>